<keyword evidence="3 5" id="KW-0378">Hydrolase</keyword>
<name>A0A7S3ZJW3_9STRA</name>
<accession>A0A7S3ZJW3</accession>
<reference evidence="7" key="1">
    <citation type="submission" date="2021-01" db="EMBL/GenBank/DDBJ databases">
        <authorList>
            <person name="Corre E."/>
            <person name="Pelletier E."/>
            <person name="Niang G."/>
            <person name="Scheremetjew M."/>
            <person name="Finn R."/>
            <person name="Kale V."/>
            <person name="Holt S."/>
            <person name="Cochrane G."/>
            <person name="Meng A."/>
            <person name="Brown T."/>
            <person name="Cohen L."/>
        </authorList>
    </citation>
    <scope>NUCLEOTIDE SEQUENCE</scope>
    <source>
        <strain evidence="7">CCMP1756</strain>
    </source>
</reference>
<feature type="domain" description="PPM-type phosphatase" evidence="6">
    <location>
        <begin position="3"/>
        <end position="335"/>
    </location>
</feature>
<evidence type="ECO:0000259" key="6">
    <source>
        <dbReference type="PROSITE" id="PS51746"/>
    </source>
</evidence>
<comment type="similarity">
    <text evidence="5">Belongs to the PP2C family.</text>
</comment>
<gene>
    <name evidence="7" type="ORF">PCAL00307_LOCUS1034</name>
    <name evidence="8" type="ORF">PECAL_5P09410</name>
</gene>
<evidence type="ECO:0000256" key="4">
    <source>
        <dbReference type="ARBA" id="ARBA00022912"/>
    </source>
</evidence>
<dbReference type="Pfam" id="PF00481">
    <property type="entry name" value="PP2C"/>
    <property type="match status" value="2"/>
</dbReference>
<evidence type="ECO:0000256" key="2">
    <source>
        <dbReference type="ARBA" id="ARBA00022723"/>
    </source>
</evidence>
<dbReference type="CDD" id="cd00143">
    <property type="entry name" value="PP2Cc"/>
    <property type="match status" value="1"/>
</dbReference>
<keyword evidence="4 5" id="KW-0904">Protein phosphatase</keyword>
<dbReference type="EMBL" id="HBIW01001202">
    <property type="protein sequence ID" value="CAE0685600.1"/>
    <property type="molecule type" value="Transcribed_RNA"/>
</dbReference>
<dbReference type="PROSITE" id="PS51746">
    <property type="entry name" value="PPM_2"/>
    <property type="match status" value="1"/>
</dbReference>
<evidence type="ECO:0000256" key="3">
    <source>
        <dbReference type="ARBA" id="ARBA00022801"/>
    </source>
</evidence>
<evidence type="ECO:0000313" key="7">
    <source>
        <dbReference type="EMBL" id="CAE0685600.1"/>
    </source>
</evidence>
<keyword evidence="9" id="KW-1185">Reference proteome</keyword>
<dbReference type="EMBL" id="CAKKNE010000005">
    <property type="protein sequence ID" value="CAH0376365.1"/>
    <property type="molecule type" value="Genomic_DNA"/>
</dbReference>
<dbReference type="OrthoDB" id="10264738at2759"/>
<dbReference type="PROSITE" id="PS01032">
    <property type="entry name" value="PPM_1"/>
    <property type="match status" value="1"/>
</dbReference>
<dbReference type="InterPro" id="IPR015655">
    <property type="entry name" value="PP2C"/>
</dbReference>
<proteinExistence type="inferred from homology"/>
<dbReference type="Proteomes" id="UP000789595">
    <property type="component" value="Unassembled WGS sequence"/>
</dbReference>
<sequence length="362" mass="41645">MTPNEFGQVRYGVEMYSMKEEDFFKMQCLNNKTMFGVFDGHGGKFVARKCAEYDWGNEQSFEEIFWKLDETLGPQSLNSGTTASIMMIEHRKSNDFRISLAWVGDSQILEIDMIAPVAGVTYLTSAHNCMNKAEITRIHNQWRARKFLEEMRLQTHVQNDLFQFGELTQQTFAYEKKLESAYERIFSSHLRCESPLLQRQLSLLEKRKSHKNEDGALALHARWLQMPQSSIVHGASTCVTRSIGDWDASRTLIPHPEIIERVVKRGNHKRFVIASDGLWGTLSLNKIAKLAYRNRDDPQKCATSILRHVRLECAQLNGVREHPFKDDTTIVIVDVIAAPAPLNPQRAECKSSVKWPWLCKLR</sequence>
<dbReference type="PANTHER" id="PTHR47992">
    <property type="entry name" value="PROTEIN PHOSPHATASE"/>
    <property type="match status" value="1"/>
</dbReference>
<comment type="subcellular location">
    <subcellularLocation>
        <location evidence="1">Membrane</location>
        <topology evidence="1">Peripheral membrane protein</topology>
    </subcellularLocation>
</comment>
<evidence type="ECO:0000256" key="5">
    <source>
        <dbReference type="RuleBase" id="RU003465"/>
    </source>
</evidence>
<evidence type="ECO:0000313" key="8">
    <source>
        <dbReference type="EMBL" id="CAH0376365.1"/>
    </source>
</evidence>
<protein>
    <recommendedName>
        <fullName evidence="6">PPM-type phosphatase domain-containing protein</fullName>
    </recommendedName>
</protein>
<reference evidence="8" key="2">
    <citation type="submission" date="2021-11" db="EMBL/GenBank/DDBJ databases">
        <authorList>
            <consortium name="Genoscope - CEA"/>
            <person name="William W."/>
        </authorList>
    </citation>
    <scope>NUCLEOTIDE SEQUENCE</scope>
</reference>
<dbReference type="InterPro" id="IPR000222">
    <property type="entry name" value="PP2C_BS"/>
</dbReference>
<dbReference type="SMART" id="SM00332">
    <property type="entry name" value="PP2Cc"/>
    <property type="match status" value="1"/>
</dbReference>
<dbReference type="SUPFAM" id="SSF81606">
    <property type="entry name" value="PP2C-like"/>
    <property type="match status" value="1"/>
</dbReference>
<dbReference type="GO" id="GO:0004722">
    <property type="term" value="F:protein serine/threonine phosphatase activity"/>
    <property type="evidence" value="ECO:0007669"/>
    <property type="project" value="InterPro"/>
</dbReference>
<dbReference type="GO" id="GO:0046872">
    <property type="term" value="F:metal ion binding"/>
    <property type="evidence" value="ECO:0007669"/>
    <property type="project" value="UniProtKB-KW"/>
</dbReference>
<evidence type="ECO:0000313" key="9">
    <source>
        <dbReference type="Proteomes" id="UP000789595"/>
    </source>
</evidence>
<dbReference type="Gene3D" id="3.60.40.10">
    <property type="entry name" value="PPM-type phosphatase domain"/>
    <property type="match status" value="1"/>
</dbReference>
<keyword evidence="2" id="KW-0479">Metal-binding</keyword>
<dbReference type="AlphaFoldDB" id="A0A7S3ZJW3"/>
<dbReference type="InterPro" id="IPR001932">
    <property type="entry name" value="PPM-type_phosphatase-like_dom"/>
</dbReference>
<dbReference type="GO" id="GO:0016020">
    <property type="term" value="C:membrane"/>
    <property type="evidence" value="ECO:0007669"/>
    <property type="project" value="UniProtKB-SubCell"/>
</dbReference>
<evidence type="ECO:0000256" key="1">
    <source>
        <dbReference type="ARBA" id="ARBA00004170"/>
    </source>
</evidence>
<dbReference type="InterPro" id="IPR036457">
    <property type="entry name" value="PPM-type-like_dom_sf"/>
</dbReference>
<organism evidence="7">
    <name type="scientific">Pelagomonas calceolata</name>
    <dbReference type="NCBI Taxonomy" id="35677"/>
    <lineage>
        <taxon>Eukaryota</taxon>
        <taxon>Sar</taxon>
        <taxon>Stramenopiles</taxon>
        <taxon>Ochrophyta</taxon>
        <taxon>Pelagophyceae</taxon>
        <taxon>Pelagomonadales</taxon>
        <taxon>Pelagomonadaceae</taxon>
        <taxon>Pelagomonas</taxon>
    </lineage>
</organism>